<gene>
    <name evidence="1" type="ORF">TrRE_jg2813</name>
</gene>
<evidence type="ECO:0000313" key="2">
    <source>
        <dbReference type="Proteomes" id="UP001165082"/>
    </source>
</evidence>
<sequence length="183" mass="21035">MYKTAFIQNPAKDPSVELTFADLNELTNYIKNNRLATNEVLAYASHEPFQLSMDSQCVRSDYTRKVLRKELKVALASLYDFKPGKKLKGIQHNGAFNAKVEACFEEIVEKKTNFVFVDQVDWEEKRYQLINMVELKECSTIEGAKAKGILMSLKDILSDSIKKKTLFLPPKDLKTNFEPLEFI</sequence>
<accession>A0A9W7DUK8</accession>
<feature type="non-terminal residue" evidence="1">
    <location>
        <position position="183"/>
    </location>
</feature>
<name>A0A9W7DUK8_9STRA</name>
<keyword evidence="2" id="KW-1185">Reference proteome</keyword>
<dbReference type="EMBL" id="BRXZ01003269">
    <property type="protein sequence ID" value="GMH51283.1"/>
    <property type="molecule type" value="Genomic_DNA"/>
</dbReference>
<organism evidence="1 2">
    <name type="scientific">Triparma retinervis</name>
    <dbReference type="NCBI Taxonomy" id="2557542"/>
    <lineage>
        <taxon>Eukaryota</taxon>
        <taxon>Sar</taxon>
        <taxon>Stramenopiles</taxon>
        <taxon>Ochrophyta</taxon>
        <taxon>Bolidophyceae</taxon>
        <taxon>Parmales</taxon>
        <taxon>Triparmaceae</taxon>
        <taxon>Triparma</taxon>
    </lineage>
</organism>
<dbReference type="Proteomes" id="UP001165082">
    <property type="component" value="Unassembled WGS sequence"/>
</dbReference>
<evidence type="ECO:0000313" key="1">
    <source>
        <dbReference type="EMBL" id="GMH51283.1"/>
    </source>
</evidence>
<reference evidence="1" key="1">
    <citation type="submission" date="2022-07" db="EMBL/GenBank/DDBJ databases">
        <title>Genome analysis of Parmales, a sister group of diatoms, reveals the evolutionary specialization of diatoms from phago-mixotrophs to photoautotrophs.</title>
        <authorList>
            <person name="Ban H."/>
            <person name="Sato S."/>
            <person name="Yoshikawa S."/>
            <person name="Kazumasa Y."/>
            <person name="Nakamura Y."/>
            <person name="Ichinomiya M."/>
            <person name="Saitoh K."/>
            <person name="Sato N."/>
            <person name="Blanc-Mathieu R."/>
            <person name="Endo H."/>
            <person name="Kuwata A."/>
            <person name="Ogata H."/>
        </authorList>
    </citation>
    <scope>NUCLEOTIDE SEQUENCE</scope>
</reference>
<comment type="caution">
    <text evidence="1">The sequence shown here is derived from an EMBL/GenBank/DDBJ whole genome shotgun (WGS) entry which is preliminary data.</text>
</comment>
<protein>
    <submittedName>
        <fullName evidence="1">Uncharacterized protein</fullName>
    </submittedName>
</protein>
<dbReference type="AlphaFoldDB" id="A0A9W7DUK8"/>
<proteinExistence type="predicted"/>
<dbReference type="OrthoDB" id="10607901at2759"/>